<proteinExistence type="predicted"/>
<dbReference type="AlphaFoldDB" id="A0A0A8YCT2"/>
<name>A0A0A8YCT2_ARUDO</name>
<reference evidence="1" key="1">
    <citation type="submission" date="2014-09" db="EMBL/GenBank/DDBJ databases">
        <authorList>
            <person name="Magalhaes I.L.F."/>
            <person name="Oliveira U."/>
            <person name="Santos F.R."/>
            <person name="Vidigal T.H.D.A."/>
            <person name="Brescovit A.D."/>
            <person name="Santos A.J."/>
        </authorList>
    </citation>
    <scope>NUCLEOTIDE SEQUENCE</scope>
    <source>
        <tissue evidence="1">Shoot tissue taken approximately 20 cm above the soil surface</tissue>
    </source>
</reference>
<reference evidence="1" key="2">
    <citation type="journal article" date="2015" name="Data Brief">
        <title>Shoot transcriptome of the giant reed, Arundo donax.</title>
        <authorList>
            <person name="Barrero R.A."/>
            <person name="Guerrero F.D."/>
            <person name="Moolhuijzen P."/>
            <person name="Goolsby J.A."/>
            <person name="Tidwell J."/>
            <person name="Bellgard S.E."/>
            <person name="Bellgard M.I."/>
        </authorList>
    </citation>
    <scope>NUCLEOTIDE SEQUENCE</scope>
    <source>
        <tissue evidence="1">Shoot tissue taken approximately 20 cm above the soil surface</tissue>
    </source>
</reference>
<sequence>MMPTAHLLPVYDAKKHSLHSLVFKVSSMSISK</sequence>
<accession>A0A0A8YCT2</accession>
<protein>
    <submittedName>
        <fullName evidence="1">Uncharacterized protein</fullName>
    </submittedName>
</protein>
<evidence type="ECO:0000313" key="1">
    <source>
        <dbReference type="EMBL" id="JAD23355.1"/>
    </source>
</evidence>
<dbReference type="EMBL" id="GBRH01274540">
    <property type="protein sequence ID" value="JAD23355.1"/>
    <property type="molecule type" value="Transcribed_RNA"/>
</dbReference>
<organism evidence="1">
    <name type="scientific">Arundo donax</name>
    <name type="common">Giant reed</name>
    <name type="synonym">Donax arundinaceus</name>
    <dbReference type="NCBI Taxonomy" id="35708"/>
    <lineage>
        <taxon>Eukaryota</taxon>
        <taxon>Viridiplantae</taxon>
        <taxon>Streptophyta</taxon>
        <taxon>Embryophyta</taxon>
        <taxon>Tracheophyta</taxon>
        <taxon>Spermatophyta</taxon>
        <taxon>Magnoliopsida</taxon>
        <taxon>Liliopsida</taxon>
        <taxon>Poales</taxon>
        <taxon>Poaceae</taxon>
        <taxon>PACMAD clade</taxon>
        <taxon>Arundinoideae</taxon>
        <taxon>Arundineae</taxon>
        <taxon>Arundo</taxon>
    </lineage>
</organism>